<reference evidence="2 3" key="1">
    <citation type="submission" date="2015-08" db="EMBL/GenBank/DDBJ databases">
        <title>Genomes of Isolates from Cabo Rojo, PR.</title>
        <authorList>
            <person name="Sanchez-Nieves R.L."/>
            <person name="Montalvo-Rodriguez R."/>
        </authorList>
    </citation>
    <scope>NUCLEOTIDE SEQUENCE [LARGE SCALE GENOMIC DNA]</scope>
    <source>
        <strain evidence="2 3">SL3</strain>
    </source>
</reference>
<comment type="caution">
    <text evidence="2">The sequence shown here is derived from an EMBL/GenBank/DDBJ whole genome shotgun (WGS) entry which is preliminary data.</text>
</comment>
<accession>A0A0M9AK81</accession>
<dbReference type="STRING" id="1705562.AMS69_07200"/>
<dbReference type="OrthoDB" id="263939at2157"/>
<evidence type="ECO:0000313" key="2">
    <source>
        <dbReference type="EMBL" id="KOX93702.1"/>
    </source>
</evidence>
<dbReference type="RefSeq" id="WP_053967392.1">
    <property type="nucleotide sequence ID" value="NZ_LIUF01000002.1"/>
</dbReference>
<protein>
    <submittedName>
        <fullName evidence="2">Uncharacterized protein</fullName>
    </submittedName>
</protein>
<dbReference type="AlphaFoldDB" id="A0A0M9AK81"/>
<sequence>MSPAGWRTPVSAVVTVGAVLGLVWATGDFTASVSFRSAVVLGAGYALLLSTSGAMVSGALKYAGADVSEEEADTGRAVGKVENVLILTLTLLGAYTALGPVFTAKSIVRWQGISSGNTTYYLTGSIANVTYSLVFGVCLDYLLGTI</sequence>
<gene>
    <name evidence="2" type="ORF">AMS69_07200</name>
</gene>
<dbReference type="EMBL" id="LIUF01000002">
    <property type="protein sequence ID" value="KOX93702.1"/>
    <property type="molecule type" value="Genomic_DNA"/>
</dbReference>
<feature type="transmembrane region" description="Helical" evidence="1">
    <location>
        <begin position="120"/>
        <end position="143"/>
    </location>
</feature>
<keyword evidence="1" id="KW-1133">Transmembrane helix</keyword>
<keyword evidence="3" id="KW-1185">Reference proteome</keyword>
<proteinExistence type="predicted"/>
<name>A0A0M9AK81_9EURY</name>
<evidence type="ECO:0000313" key="3">
    <source>
        <dbReference type="Proteomes" id="UP000037729"/>
    </source>
</evidence>
<organism evidence="2 3">
    <name type="scientific">Haloarcula rubripromontorii</name>
    <dbReference type="NCBI Taxonomy" id="1705562"/>
    <lineage>
        <taxon>Archaea</taxon>
        <taxon>Methanobacteriati</taxon>
        <taxon>Methanobacteriota</taxon>
        <taxon>Stenosarchaea group</taxon>
        <taxon>Halobacteria</taxon>
        <taxon>Halobacteriales</taxon>
        <taxon>Haloarculaceae</taxon>
        <taxon>Haloarcula</taxon>
    </lineage>
</organism>
<dbReference type="PATRIC" id="fig|1705562.3.peg.2507"/>
<feature type="transmembrane region" description="Helical" evidence="1">
    <location>
        <begin position="84"/>
        <end position="108"/>
    </location>
</feature>
<feature type="transmembrane region" description="Helical" evidence="1">
    <location>
        <begin position="6"/>
        <end position="26"/>
    </location>
</feature>
<dbReference type="Proteomes" id="UP000037729">
    <property type="component" value="Unassembled WGS sequence"/>
</dbReference>
<feature type="transmembrane region" description="Helical" evidence="1">
    <location>
        <begin position="38"/>
        <end position="64"/>
    </location>
</feature>
<keyword evidence="1" id="KW-0472">Membrane</keyword>
<evidence type="ECO:0000256" key="1">
    <source>
        <dbReference type="SAM" id="Phobius"/>
    </source>
</evidence>
<keyword evidence="1" id="KW-0812">Transmembrane</keyword>